<dbReference type="Gene3D" id="1.10.238.160">
    <property type="match status" value="1"/>
</dbReference>
<dbReference type="AlphaFoldDB" id="A0A7Y8C2N1"/>
<sequence>MSIEPSQSLRVLRLRDVIQRVGLSRSTIYDRINPKSSRYDESFPKPIKIGASAIGWIESSISEWIESKIKQSHSFA</sequence>
<comment type="caution">
    <text evidence="2">The sequence shown here is derived from an EMBL/GenBank/DDBJ whole genome shotgun (WGS) entry which is preliminary data.</text>
</comment>
<evidence type="ECO:0000313" key="1">
    <source>
        <dbReference type="EMBL" id="NWB51088.1"/>
    </source>
</evidence>
<proteinExistence type="predicted"/>
<gene>
    <name evidence="1" type="ORF">HX829_31915</name>
    <name evidence="2" type="ORF">HX882_17345</name>
</gene>
<protein>
    <submittedName>
        <fullName evidence="2">AlpA family transcriptional regulator</fullName>
    </submittedName>
</protein>
<dbReference type="PANTHER" id="PTHR36154:SF1">
    <property type="entry name" value="DNA-BINDING TRANSCRIPTIONAL ACTIVATOR ALPA"/>
    <property type="match status" value="1"/>
</dbReference>
<accession>A0A7Y8C2N1</accession>
<dbReference type="PANTHER" id="PTHR36154">
    <property type="entry name" value="DNA-BINDING TRANSCRIPTIONAL ACTIVATOR ALPA"/>
    <property type="match status" value="1"/>
</dbReference>
<name>A0A7Y8C2N1_9PSED</name>
<dbReference type="RefSeq" id="WP_177103320.1">
    <property type="nucleotide sequence ID" value="NZ_JACAPU010000051.1"/>
</dbReference>
<dbReference type="InterPro" id="IPR010260">
    <property type="entry name" value="AlpA"/>
</dbReference>
<dbReference type="Proteomes" id="UP000582981">
    <property type="component" value="Unassembled WGS sequence"/>
</dbReference>
<evidence type="ECO:0000313" key="3">
    <source>
        <dbReference type="Proteomes" id="UP000539985"/>
    </source>
</evidence>
<dbReference type="EMBL" id="JACAQB010000008">
    <property type="protein sequence ID" value="NWB97665.1"/>
    <property type="molecule type" value="Genomic_DNA"/>
</dbReference>
<dbReference type="Proteomes" id="UP000539985">
    <property type="component" value="Unassembled WGS sequence"/>
</dbReference>
<evidence type="ECO:0000313" key="2">
    <source>
        <dbReference type="EMBL" id="NWB97665.1"/>
    </source>
</evidence>
<reference evidence="3 4" key="1">
    <citation type="submission" date="2020-04" db="EMBL/GenBank/DDBJ databases">
        <title>Molecular characterization of pseudomonads from Agaricus bisporus reveal novel blotch 2 pathogens in Western Europe.</title>
        <authorList>
            <person name="Taparia T."/>
            <person name="Krijger M."/>
            <person name="Haynes E."/>
            <person name="Elpinstone J.G."/>
            <person name="Noble R."/>
            <person name="Van Der Wolf J."/>
        </authorList>
    </citation>
    <scope>NUCLEOTIDE SEQUENCE [LARGE SCALE GENOMIC DNA]</scope>
    <source>
        <strain evidence="1 4">F1001</strain>
        <strain evidence="2 3">H7001</strain>
    </source>
</reference>
<dbReference type="Pfam" id="PF05930">
    <property type="entry name" value="Phage_AlpA"/>
    <property type="match status" value="1"/>
</dbReference>
<dbReference type="EMBL" id="JACAPU010000051">
    <property type="protein sequence ID" value="NWB51088.1"/>
    <property type="molecule type" value="Genomic_DNA"/>
</dbReference>
<organism evidence="2 3">
    <name type="scientific">Pseudomonas gingeri</name>
    <dbReference type="NCBI Taxonomy" id="117681"/>
    <lineage>
        <taxon>Bacteria</taxon>
        <taxon>Pseudomonadati</taxon>
        <taxon>Pseudomonadota</taxon>
        <taxon>Gammaproteobacteria</taxon>
        <taxon>Pseudomonadales</taxon>
        <taxon>Pseudomonadaceae</taxon>
        <taxon>Pseudomonas</taxon>
    </lineage>
</organism>
<dbReference type="InterPro" id="IPR052931">
    <property type="entry name" value="Prophage_regulatory_activator"/>
</dbReference>
<evidence type="ECO:0000313" key="4">
    <source>
        <dbReference type="Proteomes" id="UP000582981"/>
    </source>
</evidence>